<name>A0A1G6VHV0_NIADE</name>
<dbReference type="Pfam" id="PF13376">
    <property type="entry name" value="OmdA"/>
    <property type="match status" value="1"/>
</dbReference>
<dbReference type="Gene3D" id="2.40.30.100">
    <property type="entry name" value="AF2212/PG0164-like"/>
    <property type="match status" value="1"/>
</dbReference>
<sequence length="174" mass="19782">MHMKKQALLSLTARLLKFAENGDKTGWTYIEVPAGLAGELLPGNKKAFQVKGFIDSHKIAGVSLLPMGGGNFILPVNAAMRKGIRKKEGALVEVQLQLETKKYELNRELLDCLAEEPEALEYFRSLVPSHQHYFSKWVDAAKTDATKVTRITRCIHGLQRKWDYGQMMRYFKEQ</sequence>
<dbReference type="InterPro" id="IPR015018">
    <property type="entry name" value="DUF1905"/>
</dbReference>
<dbReference type="Pfam" id="PF08922">
    <property type="entry name" value="DUF1905"/>
    <property type="match status" value="1"/>
</dbReference>
<protein>
    <submittedName>
        <fullName evidence="1">Bacteriocin-protection, YdeI or OmpD-Associated</fullName>
    </submittedName>
</protein>
<dbReference type="Proteomes" id="UP000198757">
    <property type="component" value="Unassembled WGS sequence"/>
</dbReference>
<keyword evidence="2" id="KW-1185">Reference proteome</keyword>
<dbReference type="SUPFAM" id="SSF141694">
    <property type="entry name" value="AF2212/PG0164-like"/>
    <property type="match status" value="1"/>
</dbReference>
<reference evidence="2" key="1">
    <citation type="submission" date="2016-10" db="EMBL/GenBank/DDBJ databases">
        <authorList>
            <person name="Varghese N."/>
            <person name="Submissions S."/>
        </authorList>
    </citation>
    <scope>NUCLEOTIDE SEQUENCE [LARGE SCALE GENOMIC DNA]</scope>
    <source>
        <strain evidence="2">DSM 25811 / CCM 8410 / LMG 26954 / E90</strain>
    </source>
</reference>
<gene>
    <name evidence="1" type="ORF">SAMN04487894_11026</name>
</gene>
<dbReference type="STRING" id="1285928.SAMN04487894_11026"/>
<evidence type="ECO:0000313" key="1">
    <source>
        <dbReference type="EMBL" id="SDD53094.1"/>
    </source>
</evidence>
<proteinExistence type="predicted"/>
<dbReference type="AlphaFoldDB" id="A0A1G6VHV0"/>
<accession>A0A1G6VHV0</accession>
<evidence type="ECO:0000313" key="2">
    <source>
        <dbReference type="Proteomes" id="UP000198757"/>
    </source>
</evidence>
<dbReference type="InterPro" id="IPR037079">
    <property type="entry name" value="AF2212/PG0164-like_sf"/>
</dbReference>
<dbReference type="EMBL" id="FMZO01000010">
    <property type="protein sequence ID" value="SDD53094.1"/>
    <property type="molecule type" value="Genomic_DNA"/>
</dbReference>
<organism evidence="1 2">
    <name type="scientific">Niabella drilacis (strain DSM 25811 / CCM 8410 / CCUG 62505 / LMG 26954 / E90)</name>
    <dbReference type="NCBI Taxonomy" id="1285928"/>
    <lineage>
        <taxon>Bacteria</taxon>
        <taxon>Pseudomonadati</taxon>
        <taxon>Bacteroidota</taxon>
        <taxon>Chitinophagia</taxon>
        <taxon>Chitinophagales</taxon>
        <taxon>Chitinophagaceae</taxon>
        <taxon>Niabella</taxon>
    </lineage>
</organism>